<feature type="transmembrane region" description="Helical" evidence="10">
    <location>
        <begin position="6"/>
        <end position="27"/>
    </location>
</feature>
<evidence type="ECO:0000256" key="7">
    <source>
        <dbReference type="ARBA" id="ARBA00023136"/>
    </source>
</evidence>
<feature type="transmembrane region" description="Helical" evidence="10">
    <location>
        <begin position="219"/>
        <end position="241"/>
    </location>
</feature>
<keyword evidence="11" id="KW-0966">Cell projection</keyword>
<dbReference type="PANTHER" id="PTHR30065:SF8">
    <property type="entry name" value="FLAGELLAR BIOSYNTHETIC PROTEIN FLIR"/>
    <property type="match status" value="1"/>
</dbReference>
<dbReference type="PANTHER" id="PTHR30065">
    <property type="entry name" value="FLAGELLAR BIOSYNTHETIC PROTEIN FLIR"/>
    <property type="match status" value="1"/>
</dbReference>
<comment type="function">
    <text evidence="1 10">Role in flagellar biosynthesis.</text>
</comment>
<evidence type="ECO:0000256" key="5">
    <source>
        <dbReference type="ARBA" id="ARBA00022692"/>
    </source>
</evidence>
<comment type="subcellular location">
    <subcellularLocation>
        <location evidence="10">Cell membrane</location>
        <topology evidence="10">Multi-pass membrane protein</topology>
    </subcellularLocation>
    <subcellularLocation>
        <location evidence="10">Bacterial flagellum basal body</location>
    </subcellularLocation>
</comment>
<dbReference type="RefSeq" id="WP_353982762.1">
    <property type="nucleotide sequence ID" value="NZ_JBEWLY010000007.1"/>
</dbReference>
<dbReference type="InterPro" id="IPR002010">
    <property type="entry name" value="T3SS_IM_R"/>
</dbReference>
<accession>A0ABV2CXN3</accession>
<comment type="similarity">
    <text evidence="2 10">Belongs to the FliR/MopE/SpaR family.</text>
</comment>
<evidence type="ECO:0000256" key="6">
    <source>
        <dbReference type="ARBA" id="ARBA00022989"/>
    </source>
</evidence>
<feature type="transmembrane region" description="Helical" evidence="10">
    <location>
        <begin position="67"/>
        <end position="85"/>
    </location>
</feature>
<dbReference type="PRINTS" id="PR00953">
    <property type="entry name" value="TYPE3IMRPROT"/>
</dbReference>
<feature type="transmembrane region" description="Helical" evidence="10">
    <location>
        <begin position="39"/>
        <end position="61"/>
    </location>
</feature>
<organism evidence="11 12">
    <name type="scientific">Novosphingobium kalidii</name>
    <dbReference type="NCBI Taxonomy" id="3230299"/>
    <lineage>
        <taxon>Bacteria</taxon>
        <taxon>Pseudomonadati</taxon>
        <taxon>Pseudomonadota</taxon>
        <taxon>Alphaproteobacteria</taxon>
        <taxon>Sphingomonadales</taxon>
        <taxon>Sphingomonadaceae</taxon>
        <taxon>Novosphingobium</taxon>
    </lineage>
</organism>
<comment type="caution">
    <text evidence="11">The sequence shown here is derived from an EMBL/GenBank/DDBJ whole genome shotgun (WGS) entry which is preliminary data.</text>
</comment>
<keyword evidence="6 10" id="KW-1133">Transmembrane helix</keyword>
<feature type="transmembrane region" description="Helical" evidence="10">
    <location>
        <begin position="177"/>
        <end position="198"/>
    </location>
</feature>
<reference evidence="11 12" key="1">
    <citation type="submission" date="2024-07" db="EMBL/GenBank/DDBJ databases">
        <title>Novosphingobium kalidii RD2P27.</title>
        <authorList>
            <person name="Sun J.-Q."/>
        </authorList>
    </citation>
    <scope>NUCLEOTIDE SEQUENCE [LARGE SCALE GENOMIC DNA]</scope>
    <source>
        <strain evidence="11 12">RD2P27</strain>
    </source>
</reference>
<evidence type="ECO:0000256" key="4">
    <source>
        <dbReference type="ARBA" id="ARBA00022475"/>
    </source>
</evidence>
<dbReference type="Proteomes" id="UP001548713">
    <property type="component" value="Unassembled WGS sequence"/>
</dbReference>
<keyword evidence="12" id="KW-1185">Reference proteome</keyword>
<sequence length="250" mass="25921">MLDLPLQVSAFLILFARVGAMLMLLPVFSEEAVPGRMRLLIAFGLSLGLWGLLSPTVLPAARDGNGLAGIIVIELCIGLALGMIVRLMFQAAIMAASIASTQTGLSSAVIFDPALGGQAPVLAKLVVLAATLVCLALGLHHLWIAAMIRSYDIFPVGAVPNLGDFASLAVATVGKSMALAVSMAAPLLVYGIVFNVALGFSARLAPTIQIFFIAQPLNILLGTALFAVVLGAMLSAFASAMSEWMQSGWA</sequence>
<evidence type="ECO:0000256" key="10">
    <source>
        <dbReference type="RuleBase" id="RU362071"/>
    </source>
</evidence>
<gene>
    <name evidence="11" type="primary">fliR</name>
    <name evidence="11" type="ORF">ABVV53_02595</name>
</gene>
<protein>
    <recommendedName>
        <fullName evidence="3 9">Flagellar biosynthetic protein FliR</fullName>
    </recommendedName>
</protein>
<feature type="transmembrane region" description="Helical" evidence="10">
    <location>
        <begin position="123"/>
        <end position="146"/>
    </location>
</feature>
<dbReference type="NCBIfam" id="TIGR01400">
    <property type="entry name" value="fliR"/>
    <property type="match status" value="1"/>
</dbReference>
<evidence type="ECO:0000313" key="12">
    <source>
        <dbReference type="Proteomes" id="UP001548713"/>
    </source>
</evidence>
<keyword evidence="11" id="KW-0969">Cilium</keyword>
<evidence type="ECO:0000256" key="8">
    <source>
        <dbReference type="ARBA" id="ARBA00023143"/>
    </source>
</evidence>
<keyword evidence="11" id="KW-0282">Flagellum</keyword>
<dbReference type="InterPro" id="IPR006303">
    <property type="entry name" value="FliR"/>
</dbReference>
<keyword evidence="5 10" id="KW-0812">Transmembrane</keyword>
<proteinExistence type="inferred from homology"/>
<evidence type="ECO:0000256" key="2">
    <source>
        <dbReference type="ARBA" id="ARBA00009772"/>
    </source>
</evidence>
<keyword evidence="8 10" id="KW-0975">Bacterial flagellum</keyword>
<evidence type="ECO:0000256" key="1">
    <source>
        <dbReference type="ARBA" id="ARBA00002578"/>
    </source>
</evidence>
<dbReference type="Pfam" id="PF01311">
    <property type="entry name" value="Bac_export_1"/>
    <property type="match status" value="1"/>
</dbReference>
<evidence type="ECO:0000313" key="11">
    <source>
        <dbReference type="EMBL" id="MET1754357.1"/>
    </source>
</evidence>
<keyword evidence="4 10" id="KW-1003">Cell membrane</keyword>
<keyword evidence="7 10" id="KW-0472">Membrane</keyword>
<evidence type="ECO:0000256" key="3">
    <source>
        <dbReference type="ARBA" id="ARBA00021717"/>
    </source>
</evidence>
<evidence type="ECO:0000256" key="9">
    <source>
        <dbReference type="NCBIfam" id="TIGR01400"/>
    </source>
</evidence>
<name>A0ABV2CXN3_9SPHN</name>
<dbReference type="EMBL" id="JBEWLY010000007">
    <property type="protein sequence ID" value="MET1754357.1"/>
    <property type="molecule type" value="Genomic_DNA"/>
</dbReference>